<keyword evidence="3" id="KW-1185">Reference proteome</keyword>
<evidence type="ECO:0000313" key="3">
    <source>
        <dbReference type="Proteomes" id="UP000242246"/>
    </source>
</evidence>
<keyword evidence="1" id="KW-0472">Membrane</keyword>
<gene>
    <name evidence="2" type="ORF">RU87_GL000117</name>
</gene>
<dbReference type="RefSeq" id="WP_068159735.1">
    <property type="nucleotide sequence ID" value="NZ_JXJX01000001.1"/>
</dbReference>
<keyword evidence="1" id="KW-0812">Transmembrane</keyword>
<feature type="transmembrane region" description="Helical" evidence="1">
    <location>
        <begin position="7"/>
        <end position="27"/>
    </location>
</feature>
<dbReference type="Proteomes" id="UP000242246">
    <property type="component" value="Unassembled WGS sequence"/>
</dbReference>
<keyword evidence="1" id="KW-1133">Transmembrane helix</keyword>
<organism evidence="2 3">
    <name type="scientific">Pseudolactococcus plantarum</name>
    <dbReference type="NCBI Taxonomy" id="1365"/>
    <lineage>
        <taxon>Bacteria</taxon>
        <taxon>Bacillati</taxon>
        <taxon>Bacillota</taxon>
        <taxon>Bacilli</taxon>
        <taxon>Lactobacillales</taxon>
        <taxon>Streptococcaceae</taxon>
        <taxon>Pseudolactococcus</taxon>
    </lineage>
</organism>
<accession>A0A2A5S499</accession>
<dbReference type="AlphaFoldDB" id="A0A2A5S499"/>
<sequence length="101" mass="11796">MRVKRKYIVLVFPVLMMIYGVIYITFWTHTSLTVYGVDKIETYKLTNDKSTDDFKIKKMFLSSGEVIDNLTLRDIKARGLLVFNTNEAFQKNVGFEKSMLN</sequence>
<protein>
    <submittedName>
        <fullName evidence="2">Uncharacterized protein</fullName>
    </submittedName>
</protein>
<evidence type="ECO:0000313" key="2">
    <source>
        <dbReference type="EMBL" id="PCS08294.1"/>
    </source>
</evidence>
<reference evidence="2 3" key="1">
    <citation type="submission" date="2014-12" db="EMBL/GenBank/DDBJ databases">
        <title>Draft genome sequences of 10 type strains of Lactococcus.</title>
        <authorList>
            <person name="Sun Z."/>
            <person name="Zhong Z."/>
            <person name="Liu W."/>
            <person name="Zhang W."/>
            <person name="Zhang H."/>
        </authorList>
    </citation>
    <scope>NUCLEOTIDE SEQUENCE [LARGE SCALE GENOMIC DNA]</scope>
    <source>
        <strain evidence="2 3">DSM 20686</strain>
    </source>
</reference>
<dbReference type="EMBL" id="JXJX01000001">
    <property type="protein sequence ID" value="PCS08294.1"/>
    <property type="molecule type" value="Genomic_DNA"/>
</dbReference>
<name>A0A2A5S499_9LACT</name>
<evidence type="ECO:0000256" key="1">
    <source>
        <dbReference type="SAM" id="Phobius"/>
    </source>
</evidence>
<dbReference type="STRING" id="1348632.GCA_001591745_00105"/>
<proteinExistence type="predicted"/>
<comment type="caution">
    <text evidence="2">The sequence shown here is derived from an EMBL/GenBank/DDBJ whole genome shotgun (WGS) entry which is preliminary data.</text>
</comment>